<accession>A0A395GVA1</accession>
<keyword evidence="3" id="KW-1185">Reference proteome</keyword>
<reference evidence="2 3" key="1">
    <citation type="submission" date="2018-02" db="EMBL/GenBank/DDBJ databases">
        <title>The genomes of Aspergillus section Nigri reveals drivers in fungal speciation.</title>
        <authorList>
            <consortium name="DOE Joint Genome Institute"/>
            <person name="Vesth T.C."/>
            <person name="Nybo J."/>
            <person name="Theobald S."/>
            <person name="Brandl J."/>
            <person name="Frisvad J.C."/>
            <person name="Nielsen K.F."/>
            <person name="Lyhne E.K."/>
            <person name="Kogle M.E."/>
            <person name="Kuo A."/>
            <person name="Riley R."/>
            <person name="Clum A."/>
            <person name="Nolan M."/>
            <person name="Lipzen A."/>
            <person name="Salamov A."/>
            <person name="Henrissat B."/>
            <person name="Wiebenga A."/>
            <person name="De vries R.P."/>
            <person name="Grigoriev I.V."/>
            <person name="Mortensen U.H."/>
            <person name="Andersen M.R."/>
            <person name="Baker S.E."/>
        </authorList>
    </citation>
    <scope>NUCLEOTIDE SEQUENCE [LARGE SCALE GENOMIC DNA]</scope>
    <source>
        <strain evidence="2 3">CBS 121593</strain>
    </source>
</reference>
<organism evidence="2 3">
    <name type="scientific">Aspergillus ibericus CBS 121593</name>
    <dbReference type="NCBI Taxonomy" id="1448316"/>
    <lineage>
        <taxon>Eukaryota</taxon>
        <taxon>Fungi</taxon>
        <taxon>Dikarya</taxon>
        <taxon>Ascomycota</taxon>
        <taxon>Pezizomycotina</taxon>
        <taxon>Eurotiomycetes</taxon>
        <taxon>Eurotiomycetidae</taxon>
        <taxon>Eurotiales</taxon>
        <taxon>Aspergillaceae</taxon>
        <taxon>Aspergillus</taxon>
        <taxon>Aspergillus subgen. Circumdati</taxon>
    </lineage>
</organism>
<evidence type="ECO:0000313" key="2">
    <source>
        <dbReference type="EMBL" id="RAK98607.1"/>
    </source>
</evidence>
<proteinExistence type="predicted"/>
<dbReference type="RefSeq" id="XP_025572935.1">
    <property type="nucleotide sequence ID" value="XM_025713813.1"/>
</dbReference>
<feature type="region of interest" description="Disordered" evidence="1">
    <location>
        <begin position="35"/>
        <end position="67"/>
    </location>
</feature>
<dbReference type="AlphaFoldDB" id="A0A395GVA1"/>
<evidence type="ECO:0000313" key="3">
    <source>
        <dbReference type="Proteomes" id="UP000249402"/>
    </source>
</evidence>
<evidence type="ECO:0000256" key="1">
    <source>
        <dbReference type="SAM" id="MobiDB-lite"/>
    </source>
</evidence>
<dbReference type="VEuPathDB" id="FungiDB:BO80DRAFT_153753"/>
<feature type="region of interest" description="Disordered" evidence="1">
    <location>
        <begin position="90"/>
        <end position="159"/>
    </location>
</feature>
<name>A0A395GVA1_9EURO</name>
<feature type="compositionally biased region" description="Basic and acidic residues" evidence="1">
    <location>
        <begin position="124"/>
        <end position="148"/>
    </location>
</feature>
<dbReference type="EMBL" id="KZ824452">
    <property type="protein sequence ID" value="RAK98607.1"/>
    <property type="molecule type" value="Genomic_DNA"/>
</dbReference>
<dbReference type="Proteomes" id="UP000249402">
    <property type="component" value="Unassembled WGS sequence"/>
</dbReference>
<dbReference type="GeneID" id="37218678"/>
<gene>
    <name evidence="2" type="ORF">BO80DRAFT_153753</name>
</gene>
<protein>
    <submittedName>
        <fullName evidence="2">Uncharacterized protein</fullName>
    </submittedName>
</protein>
<sequence>MKIETETENGWDGDDMYGVSIGWVGGYSADIAAQRKGTTRVGSAETTEKLTGKQSKNWSPPSRARQPDTRWDINKILVWDILRLGRHYQRHRPGTGQSGPPRGPIWNGSIRNLADMPGGQDATGGKDEQALTQDKDKRIGQASRDRPGQRHPRMALSPSMGRWSGYTACPGLAIIRFHCSIGSSKRQRYQFQHLHWPSAISPSWGTPQSQPVTSSESQPTMPRLVAGAYLIAGPADSMASSKIFIRQCDESFQLPSSRMITGLLHRHTKRKWFDFTTGGRGPTLGHVRLPACQALIT</sequence>